<evidence type="ECO:0000256" key="1">
    <source>
        <dbReference type="SAM" id="MobiDB-lite"/>
    </source>
</evidence>
<dbReference type="Proteomes" id="UP000054466">
    <property type="component" value="Unassembled WGS sequence"/>
</dbReference>
<feature type="compositionally biased region" description="Low complexity" evidence="1">
    <location>
        <begin position="274"/>
        <end position="290"/>
    </location>
</feature>
<dbReference type="VEuPathDB" id="FungiDB:PV07_08725"/>
<proteinExistence type="predicted"/>
<feature type="region of interest" description="Disordered" evidence="1">
    <location>
        <begin position="273"/>
        <end position="296"/>
    </location>
</feature>
<sequence length="305" mass="34213">MATPGLYAVRFREKFYAYYNDCDSDRLGETVALRILDREQYEIWLATMRQDYAELDERLEAIFTISAAEAGKHPRLLHQISGADDLYSCHDYSRWWRRQVVMWWHIVLLDQMLSIDGMCHFWMDEVPADIPLFLEPANRHWWGPPSDAVHACIATTPAPIPKPNSQQTVAAYKLLAPRPIQASAALDCAGQNLVATMHGAHVRFCAAYKSARDASSPSDVEFREICYALPSMSSCSPDRLQILRLVDHFKTAGTWHTTNTVFSVLEATTGQKMAHPSSAASGSPESCSGARRPSGATRWRICSCS</sequence>
<gene>
    <name evidence="2" type="ORF">PV07_08725</name>
</gene>
<keyword evidence="3" id="KW-1185">Reference proteome</keyword>
<protein>
    <submittedName>
        <fullName evidence="2">Uncharacterized protein</fullName>
    </submittedName>
</protein>
<organism evidence="2 3">
    <name type="scientific">Cladophialophora immunda</name>
    <dbReference type="NCBI Taxonomy" id="569365"/>
    <lineage>
        <taxon>Eukaryota</taxon>
        <taxon>Fungi</taxon>
        <taxon>Dikarya</taxon>
        <taxon>Ascomycota</taxon>
        <taxon>Pezizomycotina</taxon>
        <taxon>Eurotiomycetes</taxon>
        <taxon>Chaetothyriomycetidae</taxon>
        <taxon>Chaetothyriales</taxon>
        <taxon>Herpotrichiellaceae</taxon>
        <taxon>Cladophialophora</taxon>
    </lineage>
</organism>
<dbReference type="RefSeq" id="XP_016245774.1">
    <property type="nucleotide sequence ID" value="XM_016395918.1"/>
</dbReference>
<reference evidence="2 3" key="1">
    <citation type="submission" date="2015-01" db="EMBL/GenBank/DDBJ databases">
        <title>The Genome Sequence of Cladophialophora immunda CBS83496.</title>
        <authorList>
            <consortium name="The Broad Institute Genomics Platform"/>
            <person name="Cuomo C."/>
            <person name="de Hoog S."/>
            <person name="Gorbushina A."/>
            <person name="Stielow B."/>
            <person name="Teixiera M."/>
            <person name="Abouelleil A."/>
            <person name="Chapman S.B."/>
            <person name="Priest M."/>
            <person name="Young S.K."/>
            <person name="Wortman J."/>
            <person name="Nusbaum C."/>
            <person name="Birren B."/>
        </authorList>
    </citation>
    <scope>NUCLEOTIDE SEQUENCE [LARGE SCALE GENOMIC DNA]</scope>
    <source>
        <strain evidence="2 3">CBS 83496</strain>
    </source>
</reference>
<name>A0A0D2C2Z1_9EURO</name>
<dbReference type="OrthoDB" id="3938867at2759"/>
<dbReference type="GeneID" id="27347919"/>
<evidence type="ECO:0000313" key="3">
    <source>
        <dbReference type="Proteomes" id="UP000054466"/>
    </source>
</evidence>
<dbReference type="EMBL" id="KN847044">
    <property type="protein sequence ID" value="KIW25558.1"/>
    <property type="molecule type" value="Genomic_DNA"/>
</dbReference>
<evidence type="ECO:0000313" key="2">
    <source>
        <dbReference type="EMBL" id="KIW25558.1"/>
    </source>
</evidence>
<accession>A0A0D2C2Z1</accession>
<dbReference type="AlphaFoldDB" id="A0A0D2C2Z1"/>
<dbReference type="HOGENOM" id="CLU_912156_0_0_1"/>